<organism evidence="2 3">
    <name type="scientific">Paenibacillus albus</name>
    <dbReference type="NCBI Taxonomy" id="2495582"/>
    <lineage>
        <taxon>Bacteria</taxon>
        <taxon>Bacillati</taxon>
        <taxon>Bacillota</taxon>
        <taxon>Bacilli</taxon>
        <taxon>Bacillales</taxon>
        <taxon>Paenibacillaceae</taxon>
        <taxon>Paenibacillus</taxon>
    </lineage>
</organism>
<sequence length="324" mass="36827">MRSRGKAVDMHLLCCASRCENVLNDVIVETCKVSLLWIDSYAVKMHQQIVLLLSKIIDKQLCRKDMIFMGISAALIVKNEERCISRCILSVLPAVDEVIVVDTGSTDNTIEIVSKLALESNKVKLFHFEWIDDFSAARNFSLSLVSNDWAFVIDADELLPKEEHFKLRKYTKMLDDTYDGKVALYIVSDSITNGEISHSHELAYIRLFPSCLRFKDRIHETLDIPDGFHVTTCDVHIHHDGYDASVVDQVQKRNRNLILLYRNLVDDPNNARLWMQLGRELIGTDNEKALGCLDMASSIAVSSEDNDLILQWIEDTRKAIIAAV</sequence>
<protein>
    <submittedName>
        <fullName evidence="2">Glycosyltransferase family 2 protein</fullName>
    </submittedName>
</protein>
<accession>A0A3Q8X385</accession>
<dbReference type="KEGG" id="palb:EJC50_06935"/>
<keyword evidence="3" id="KW-1185">Reference proteome</keyword>
<dbReference type="SUPFAM" id="SSF53448">
    <property type="entry name" value="Nucleotide-diphospho-sugar transferases"/>
    <property type="match status" value="1"/>
</dbReference>
<dbReference type="PANTHER" id="PTHR43630:SF2">
    <property type="entry name" value="GLYCOSYLTRANSFERASE"/>
    <property type="match status" value="1"/>
</dbReference>
<dbReference type="Gene3D" id="3.90.550.10">
    <property type="entry name" value="Spore Coat Polysaccharide Biosynthesis Protein SpsA, Chain A"/>
    <property type="match status" value="1"/>
</dbReference>
<evidence type="ECO:0000313" key="3">
    <source>
        <dbReference type="Proteomes" id="UP000272528"/>
    </source>
</evidence>
<dbReference type="InterPro" id="IPR001173">
    <property type="entry name" value="Glyco_trans_2-like"/>
</dbReference>
<dbReference type="PANTHER" id="PTHR43630">
    <property type="entry name" value="POLY-BETA-1,6-N-ACETYL-D-GLUCOSAMINE SYNTHASE"/>
    <property type="match status" value="1"/>
</dbReference>
<dbReference type="InterPro" id="IPR029044">
    <property type="entry name" value="Nucleotide-diphossugar_trans"/>
</dbReference>
<gene>
    <name evidence="2" type="ORF">EJC50_06935</name>
</gene>
<dbReference type="CDD" id="cd02511">
    <property type="entry name" value="Beta4Glucosyltransferase"/>
    <property type="match status" value="1"/>
</dbReference>
<reference evidence="3" key="1">
    <citation type="submission" date="2018-12" db="EMBL/GenBank/DDBJ databases">
        <title>Genome sequence of Peanibacillus sp.</title>
        <authorList>
            <person name="Subramani G."/>
            <person name="Srinivasan S."/>
            <person name="Kim M.K."/>
        </authorList>
    </citation>
    <scope>NUCLEOTIDE SEQUENCE [LARGE SCALE GENOMIC DNA]</scope>
    <source>
        <strain evidence="3">18JY67-1</strain>
    </source>
</reference>
<dbReference type="GO" id="GO:0016740">
    <property type="term" value="F:transferase activity"/>
    <property type="evidence" value="ECO:0007669"/>
    <property type="project" value="UniProtKB-KW"/>
</dbReference>
<keyword evidence="2" id="KW-0808">Transferase</keyword>
<proteinExistence type="predicted"/>
<evidence type="ECO:0000259" key="1">
    <source>
        <dbReference type="Pfam" id="PF00535"/>
    </source>
</evidence>
<dbReference type="AlphaFoldDB" id="A0A3Q8X385"/>
<dbReference type="Pfam" id="PF00535">
    <property type="entry name" value="Glycos_transf_2"/>
    <property type="match status" value="1"/>
</dbReference>
<dbReference type="OrthoDB" id="9815923at2"/>
<name>A0A3Q8X385_9BACL</name>
<dbReference type="EMBL" id="CP034437">
    <property type="protein sequence ID" value="AZN39424.1"/>
    <property type="molecule type" value="Genomic_DNA"/>
</dbReference>
<evidence type="ECO:0000313" key="2">
    <source>
        <dbReference type="EMBL" id="AZN39424.1"/>
    </source>
</evidence>
<dbReference type="Proteomes" id="UP000272528">
    <property type="component" value="Chromosome"/>
</dbReference>
<feature type="domain" description="Glycosyltransferase 2-like" evidence="1">
    <location>
        <begin position="73"/>
        <end position="167"/>
    </location>
</feature>